<dbReference type="AlphaFoldDB" id="A0A1X0J3S1"/>
<evidence type="ECO:0000313" key="7">
    <source>
        <dbReference type="Proteomes" id="UP000192434"/>
    </source>
</evidence>
<evidence type="ECO:0000256" key="3">
    <source>
        <dbReference type="ARBA" id="ARBA00023163"/>
    </source>
</evidence>
<feature type="domain" description="HTH hxlR-type" evidence="5">
    <location>
        <begin position="18"/>
        <end position="116"/>
    </location>
</feature>
<dbReference type="SUPFAM" id="SSF46785">
    <property type="entry name" value="Winged helix' DNA-binding domain"/>
    <property type="match status" value="1"/>
</dbReference>
<dbReference type="OrthoDB" id="370168at2"/>
<organism evidence="6 7">
    <name type="scientific">Mycobacteroides saopaulense</name>
    <dbReference type="NCBI Taxonomy" id="1578165"/>
    <lineage>
        <taxon>Bacteria</taxon>
        <taxon>Bacillati</taxon>
        <taxon>Actinomycetota</taxon>
        <taxon>Actinomycetes</taxon>
        <taxon>Mycobacteriales</taxon>
        <taxon>Mycobacteriaceae</taxon>
        <taxon>Mycobacteroides</taxon>
    </lineage>
</organism>
<keyword evidence="2" id="KW-0238">DNA-binding</keyword>
<dbReference type="GO" id="GO:0003677">
    <property type="term" value="F:DNA binding"/>
    <property type="evidence" value="ECO:0007669"/>
    <property type="project" value="UniProtKB-KW"/>
</dbReference>
<dbReference type="InterPro" id="IPR036390">
    <property type="entry name" value="WH_DNA-bd_sf"/>
</dbReference>
<comment type="caution">
    <text evidence="6">The sequence shown here is derived from an EMBL/GenBank/DDBJ whole genome shotgun (WGS) entry which is preliminary data.</text>
</comment>
<keyword evidence="3" id="KW-0804">Transcription</keyword>
<evidence type="ECO:0000256" key="4">
    <source>
        <dbReference type="SAM" id="MobiDB-lite"/>
    </source>
</evidence>
<sequence>MYDSSQPAWVGNALDPDCPTRIVLDRIGDKWTVLVVVALADCPLRFTVLRERIGGITGKVLTSTLRSMLRDGLVVRTAYATVPPKVEYELTDLGSSLRQPIDELRLWAERHVAHIVRNRDTHDAGQPPAPQPRSARSEFC</sequence>
<protein>
    <submittedName>
        <fullName evidence="6">Transcriptional regulator</fullName>
    </submittedName>
</protein>
<dbReference type="PROSITE" id="PS51118">
    <property type="entry name" value="HTH_HXLR"/>
    <property type="match status" value="1"/>
</dbReference>
<evidence type="ECO:0000259" key="5">
    <source>
        <dbReference type="PROSITE" id="PS51118"/>
    </source>
</evidence>
<dbReference type="Proteomes" id="UP000192434">
    <property type="component" value="Unassembled WGS sequence"/>
</dbReference>
<dbReference type="PANTHER" id="PTHR33204:SF39">
    <property type="entry name" value="TRANSCRIPTIONAL REGULATORY PROTEIN"/>
    <property type="match status" value="1"/>
</dbReference>
<accession>A0A1X0J3S1</accession>
<dbReference type="InterPro" id="IPR036388">
    <property type="entry name" value="WH-like_DNA-bd_sf"/>
</dbReference>
<name>A0A1X0J3S1_9MYCO</name>
<dbReference type="EMBL" id="MVII01000015">
    <property type="protein sequence ID" value="ORB56709.1"/>
    <property type="molecule type" value="Genomic_DNA"/>
</dbReference>
<dbReference type="InterPro" id="IPR002577">
    <property type="entry name" value="HTH_HxlR"/>
</dbReference>
<keyword evidence="1" id="KW-0805">Transcription regulation</keyword>
<dbReference type="RefSeq" id="WP_083016359.1">
    <property type="nucleotide sequence ID" value="NZ_MVII01000015.1"/>
</dbReference>
<dbReference type="Gene3D" id="1.10.10.10">
    <property type="entry name" value="Winged helix-like DNA-binding domain superfamily/Winged helix DNA-binding domain"/>
    <property type="match status" value="1"/>
</dbReference>
<evidence type="ECO:0000313" key="6">
    <source>
        <dbReference type="EMBL" id="ORB56709.1"/>
    </source>
</evidence>
<evidence type="ECO:0000256" key="1">
    <source>
        <dbReference type="ARBA" id="ARBA00023015"/>
    </source>
</evidence>
<evidence type="ECO:0000256" key="2">
    <source>
        <dbReference type="ARBA" id="ARBA00023125"/>
    </source>
</evidence>
<dbReference type="Pfam" id="PF01638">
    <property type="entry name" value="HxlR"/>
    <property type="match status" value="1"/>
</dbReference>
<feature type="region of interest" description="Disordered" evidence="4">
    <location>
        <begin position="118"/>
        <end position="140"/>
    </location>
</feature>
<gene>
    <name evidence="6" type="ORF">BST43_12985</name>
</gene>
<dbReference type="PANTHER" id="PTHR33204">
    <property type="entry name" value="TRANSCRIPTIONAL REGULATOR, MARR FAMILY"/>
    <property type="match status" value="1"/>
</dbReference>
<proteinExistence type="predicted"/>
<dbReference type="STRING" id="1578165.BKG68_02955"/>
<reference evidence="6 7" key="1">
    <citation type="submission" date="2016-12" db="EMBL/GenBank/DDBJ databases">
        <title>The new phylogeny of genus Mycobacterium.</title>
        <authorList>
            <person name="Tortoli E."/>
            <person name="Trovato A."/>
            <person name="Cirillo D.M."/>
        </authorList>
    </citation>
    <scope>NUCLEOTIDE SEQUENCE [LARGE SCALE GENOMIC DNA]</scope>
    <source>
        <strain evidence="6 7">CCUG 66554</strain>
    </source>
</reference>